<feature type="transmembrane region" description="Helical" evidence="2">
    <location>
        <begin position="68"/>
        <end position="87"/>
    </location>
</feature>
<dbReference type="GO" id="GO:0016020">
    <property type="term" value="C:membrane"/>
    <property type="evidence" value="ECO:0007669"/>
    <property type="project" value="InterPro"/>
</dbReference>
<dbReference type="InterPro" id="IPR000620">
    <property type="entry name" value="EamA_dom"/>
</dbReference>
<protein>
    <submittedName>
        <fullName evidence="4">Permease of the drug/metabolite transporter (DMT) superfamily</fullName>
    </submittedName>
</protein>
<dbReference type="InterPro" id="IPR037185">
    <property type="entry name" value="EmrE-like"/>
</dbReference>
<reference evidence="4" key="1">
    <citation type="submission" date="2020-02" db="EMBL/GenBank/DDBJ databases">
        <authorList>
            <person name="Meier V. D."/>
        </authorList>
    </citation>
    <scope>NUCLEOTIDE SEQUENCE</scope>
    <source>
        <strain evidence="4">AVDCRST_MAG82</strain>
    </source>
</reference>
<evidence type="ECO:0000259" key="3">
    <source>
        <dbReference type="Pfam" id="PF00892"/>
    </source>
</evidence>
<dbReference type="PANTHER" id="PTHR12715">
    <property type="entry name" value="TRANSPORTER, DRUG/METABOLITE EXPORTER FAMILY"/>
    <property type="match status" value="1"/>
</dbReference>
<dbReference type="PANTHER" id="PTHR12715:SF4">
    <property type="entry name" value="EAMA DOMAIN-CONTAINING PROTEIN"/>
    <property type="match status" value="1"/>
</dbReference>
<dbReference type="EMBL" id="CADCVA010000149">
    <property type="protein sequence ID" value="CAA9415752.1"/>
    <property type="molecule type" value="Genomic_DNA"/>
</dbReference>
<evidence type="ECO:0000256" key="1">
    <source>
        <dbReference type="ARBA" id="ARBA00007362"/>
    </source>
</evidence>
<feature type="transmembrane region" description="Helical" evidence="2">
    <location>
        <begin position="266"/>
        <end position="286"/>
    </location>
</feature>
<organism evidence="4">
    <name type="scientific">uncultured Rubrobacteraceae bacterium</name>
    <dbReference type="NCBI Taxonomy" id="349277"/>
    <lineage>
        <taxon>Bacteria</taxon>
        <taxon>Bacillati</taxon>
        <taxon>Actinomycetota</taxon>
        <taxon>Rubrobacteria</taxon>
        <taxon>Rubrobacterales</taxon>
        <taxon>Rubrobacteraceae</taxon>
        <taxon>environmental samples</taxon>
    </lineage>
</organism>
<feature type="transmembrane region" description="Helical" evidence="2">
    <location>
        <begin position="146"/>
        <end position="166"/>
    </location>
</feature>
<comment type="similarity">
    <text evidence="1">Belongs to the EamA transporter family.</text>
</comment>
<keyword evidence="2" id="KW-0472">Membrane</keyword>
<proteinExistence type="inferred from homology"/>
<feature type="transmembrane region" description="Helical" evidence="2">
    <location>
        <begin position="241"/>
        <end position="260"/>
    </location>
</feature>
<evidence type="ECO:0000256" key="2">
    <source>
        <dbReference type="SAM" id="Phobius"/>
    </source>
</evidence>
<dbReference type="SUPFAM" id="SSF103481">
    <property type="entry name" value="Multidrug resistance efflux transporter EmrE"/>
    <property type="match status" value="2"/>
</dbReference>
<keyword evidence="2" id="KW-1133">Transmembrane helix</keyword>
<name>A0A6J4PH80_9ACTN</name>
<dbReference type="AlphaFoldDB" id="A0A6J4PH80"/>
<feature type="transmembrane region" description="Helical" evidence="2">
    <location>
        <begin position="206"/>
        <end position="229"/>
    </location>
</feature>
<evidence type="ECO:0000313" key="4">
    <source>
        <dbReference type="EMBL" id="CAA9415752.1"/>
    </source>
</evidence>
<feature type="domain" description="EamA" evidence="3">
    <location>
        <begin position="151"/>
        <end position="283"/>
    </location>
</feature>
<keyword evidence="2" id="KW-0812">Transmembrane</keyword>
<feature type="transmembrane region" description="Helical" evidence="2">
    <location>
        <begin position="122"/>
        <end position="140"/>
    </location>
</feature>
<gene>
    <name evidence="4" type="ORF">AVDCRST_MAG82-1091</name>
</gene>
<feature type="transmembrane region" description="Helical" evidence="2">
    <location>
        <begin position="93"/>
        <end position="115"/>
    </location>
</feature>
<sequence length="289" mass="30195">MGSNISVTLALAATLVFWASAFAGIRAGLGSYGPGEIALFRFLVASVVLGGVALASRVPLPERRDLPAVFLAGFLAFTVYHVALNYGEVAVGAGAASVLINTAPIFTALLAVAFLGERLRMLGWVGMAVSFSGALLISMGEGGGFGLAPEAFLILVAALSSSIYFVIQKPYLEKYGPLAFTTYAVWAGTLLSLVFLPGLIARVGAAPVATTLAMVYLGVFPTAVAYVTYAYTFSRMPASRAVSFLYLIPVMAYLIAWFWLGEVPTLLSVVGGCVTLSGILIVNTLGRRG</sequence>
<feature type="transmembrane region" description="Helical" evidence="2">
    <location>
        <begin position="178"/>
        <end position="200"/>
    </location>
</feature>
<dbReference type="Pfam" id="PF00892">
    <property type="entry name" value="EamA"/>
    <property type="match status" value="2"/>
</dbReference>
<accession>A0A6J4PH80</accession>
<feature type="domain" description="EamA" evidence="3">
    <location>
        <begin position="9"/>
        <end position="139"/>
    </location>
</feature>
<dbReference type="InterPro" id="IPR052756">
    <property type="entry name" value="Alkyne_AA_exporter"/>
</dbReference>
<feature type="transmembrane region" description="Helical" evidence="2">
    <location>
        <begin position="39"/>
        <end position="56"/>
    </location>
</feature>